<organism evidence="2 3">
    <name type="scientific">Rhizobium leguminosarum</name>
    <dbReference type="NCBI Taxonomy" id="384"/>
    <lineage>
        <taxon>Bacteria</taxon>
        <taxon>Pseudomonadati</taxon>
        <taxon>Pseudomonadota</taxon>
        <taxon>Alphaproteobacteria</taxon>
        <taxon>Hyphomicrobiales</taxon>
        <taxon>Rhizobiaceae</taxon>
        <taxon>Rhizobium/Agrobacterium group</taxon>
        <taxon>Rhizobium</taxon>
    </lineage>
</organism>
<dbReference type="RefSeq" id="WP_129418799.1">
    <property type="nucleotide sequence ID" value="NZ_MZMU01000003.1"/>
</dbReference>
<dbReference type="EMBL" id="MZMU01000003">
    <property type="protein sequence ID" value="RXT29355.1"/>
    <property type="molecule type" value="Genomic_DNA"/>
</dbReference>
<reference evidence="2 3" key="1">
    <citation type="submission" date="2017-03" db="EMBL/GenBank/DDBJ databases">
        <authorList>
            <person name="Safronova V.I."/>
            <person name="Sazanova A.L."/>
            <person name="Chirak E.R."/>
        </authorList>
    </citation>
    <scope>NUCLEOTIDE SEQUENCE [LARGE SCALE GENOMIC DNA]</scope>
    <source>
        <strain evidence="2 3">Tri-43</strain>
    </source>
</reference>
<name>A0A4Q1UE97_RHILE</name>
<feature type="region of interest" description="Disordered" evidence="1">
    <location>
        <begin position="42"/>
        <end position="61"/>
    </location>
</feature>
<feature type="compositionally biased region" description="Low complexity" evidence="1">
    <location>
        <begin position="50"/>
        <end position="61"/>
    </location>
</feature>
<dbReference type="AlphaFoldDB" id="A0A4Q1UE97"/>
<gene>
    <name evidence="2" type="ORF">B5P46_11780</name>
</gene>
<accession>A0A4Q1UE97</accession>
<evidence type="ECO:0000256" key="1">
    <source>
        <dbReference type="SAM" id="MobiDB-lite"/>
    </source>
</evidence>
<evidence type="ECO:0000313" key="2">
    <source>
        <dbReference type="EMBL" id="RXT29355.1"/>
    </source>
</evidence>
<evidence type="ECO:0000313" key="3">
    <source>
        <dbReference type="Proteomes" id="UP000290767"/>
    </source>
</evidence>
<proteinExistence type="predicted"/>
<dbReference type="Proteomes" id="UP000290767">
    <property type="component" value="Unassembled WGS sequence"/>
</dbReference>
<sequence>MAKGGRMKVVWPRGKHLKPAPAGKDLQAIPEQRVRQMVNVIPPRAPMAQPTTATDPRMAPAPAPMTAARLREMLASMPPAPEPEPLLLTREEVETLRELLPPDPTPDPARLTFRGLPVTIIEGNPTPATRELLSRMLRSRKDMMP</sequence>
<protein>
    <submittedName>
        <fullName evidence="2">Uncharacterized protein</fullName>
    </submittedName>
</protein>
<comment type="caution">
    <text evidence="2">The sequence shown here is derived from an EMBL/GenBank/DDBJ whole genome shotgun (WGS) entry which is preliminary data.</text>
</comment>